<evidence type="ECO:0000313" key="1">
    <source>
        <dbReference type="EMBL" id="KAL0082001.1"/>
    </source>
</evidence>
<evidence type="ECO:0000313" key="2">
    <source>
        <dbReference type="Proteomes" id="UP001448207"/>
    </source>
</evidence>
<gene>
    <name evidence="1" type="ORF">J3Q64DRAFT_1823530</name>
</gene>
<keyword evidence="2" id="KW-1185">Reference proteome</keyword>
<dbReference type="EMBL" id="JBCLYO010000016">
    <property type="protein sequence ID" value="KAL0082001.1"/>
    <property type="molecule type" value="Genomic_DNA"/>
</dbReference>
<comment type="caution">
    <text evidence="1">The sequence shown here is derived from an EMBL/GenBank/DDBJ whole genome shotgun (WGS) entry which is preliminary data.</text>
</comment>
<protein>
    <submittedName>
        <fullName evidence="1">Uncharacterized protein</fullName>
    </submittedName>
</protein>
<dbReference type="Proteomes" id="UP001448207">
    <property type="component" value="Unassembled WGS sequence"/>
</dbReference>
<proteinExistence type="predicted"/>
<accession>A0ABR3AUD8</accession>
<name>A0ABR3AUD8_PHYBL</name>
<organism evidence="1 2">
    <name type="scientific">Phycomyces blakesleeanus</name>
    <dbReference type="NCBI Taxonomy" id="4837"/>
    <lineage>
        <taxon>Eukaryota</taxon>
        <taxon>Fungi</taxon>
        <taxon>Fungi incertae sedis</taxon>
        <taxon>Mucoromycota</taxon>
        <taxon>Mucoromycotina</taxon>
        <taxon>Mucoromycetes</taxon>
        <taxon>Mucorales</taxon>
        <taxon>Phycomycetaceae</taxon>
        <taxon>Phycomyces</taxon>
    </lineage>
</organism>
<sequence length="128" mass="14291">MTGCIEECRSPNRMRGRNQFIRGVVEKIFFCFGRVTVKTGFVYSSAWTLLGADQTVLGLLDADQTVLETIGCGPDGFGDYWVRTRRFWRLLGADQTVLETIGCGPDGFGTIGCGPDGFGDYWVRTRRF</sequence>
<reference evidence="1 2" key="1">
    <citation type="submission" date="2024-04" db="EMBL/GenBank/DDBJ databases">
        <title>Symmetric and asymmetric DNA N6-adenine methylation regulates different biological responses in Mucorales.</title>
        <authorList>
            <consortium name="Lawrence Berkeley National Laboratory"/>
            <person name="Lax C."/>
            <person name="Mondo S.J."/>
            <person name="Osorio-Concepcion M."/>
            <person name="Muszewska A."/>
            <person name="Corrochano-Luque M."/>
            <person name="Gutierrez G."/>
            <person name="Riley R."/>
            <person name="Lipzen A."/>
            <person name="Guo J."/>
            <person name="Hundley H."/>
            <person name="Amirebrahimi M."/>
            <person name="Ng V."/>
            <person name="Lorenzo-Gutierrez D."/>
            <person name="Binder U."/>
            <person name="Yang J."/>
            <person name="Song Y."/>
            <person name="Canovas D."/>
            <person name="Navarro E."/>
            <person name="Freitag M."/>
            <person name="Gabaldon T."/>
            <person name="Grigoriev I.V."/>
            <person name="Corrochano L.M."/>
            <person name="Nicolas F.E."/>
            <person name="Garre V."/>
        </authorList>
    </citation>
    <scope>NUCLEOTIDE SEQUENCE [LARGE SCALE GENOMIC DNA]</scope>
    <source>
        <strain evidence="1 2">L51</strain>
    </source>
</reference>